<dbReference type="RefSeq" id="WP_163043826.1">
    <property type="nucleotide sequence ID" value="NZ_JAAAMJ010000006.1"/>
</dbReference>
<comment type="caution">
    <text evidence="1">The sequence shown here is derived from an EMBL/GenBank/DDBJ whole genome shotgun (WGS) entry which is preliminary data.</text>
</comment>
<accession>A0A6L9MGY7</accession>
<reference evidence="1 2" key="1">
    <citation type="submission" date="2020-01" db="EMBL/GenBank/DDBJ databases">
        <title>Genomes of bacteria type strains.</title>
        <authorList>
            <person name="Chen J."/>
            <person name="Zhu S."/>
            <person name="Chen J."/>
        </authorList>
    </citation>
    <scope>NUCLEOTIDE SEQUENCE [LARGE SCALE GENOMIC DNA]</scope>
    <source>
        <strain evidence="1 2">KCTC 52919</strain>
    </source>
</reference>
<dbReference type="EMBL" id="JAAAMJ010000006">
    <property type="protein sequence ID" value="NDV87069.1"/>
    <property type="molecule type" value="Genomic_DNA"/>
</dbReference>
<dbReference type="AlphaFoldDB" id="A0A6L9MGY7"/>
<organism evidence="1 2">
    <name type="scientific">Aurantimonas aggregata</name>
    <dbReference type="NCBI Taxonomy" id="2047720"/>
    <lineage>
        <taxon>Bacteria</taxon>
        <taxon>Pseudomonadati</taxon>
        <taxon>Pseudomonadota</taxon>
        <taxon>Alphaproteobacteria</taxon>
        <taxon>Hyphomicrobiales</taxon>
        <taxon>Aurantimonadaceae</taxon>
        <taxon>Aurantimonas</taxon>
    </lineage>
</organism>
<name>A0A6L9MGY7_9HYPH</name>
<proteinExistence type="predicted"/>
<evidence type="ECO:0000313" key="2">
    <source>
        <dbReference type="Proteomes" id="UP000476332"/>
    </source>
</evidence>
<evidence type="ECO:0000313" key="1">
    <source>
        <dbReference type="EMBL" id="NDV87069.1"/>
    </source>
</evidence>
<protein>
    <submittedName>
        <fullName evidence="1">Uncharacterized protein</fullName>
    </submittedName>
</protein>
<dbReference type="Proteomes" id="UP000476332">
    <property type="component" value="Unassembled WGS sequence"/>
</dbReference>
<keyword evidence="2" id="KW-1185">Reference proteome</keyword>
<gene>
    <name evidence="1" type="ORF">GTW51_10180</name>
</gene>
<sequence length="104" mass="12042">MSIAYTTGGNPPPDILLNDTQKQALDRLCRNRYRRGRNRWETPGDQDISFDVAALLKQKNLAVIRHGSGRDRIEATGLGLEIRQMIRRKRGERRLKQRERSNAE</sequence>